<organism evidence="1">
    <name type="scientific">marine sediment metagenome</name>
    <dbReference type="NCBI Taxonomy" id="412755"/>
    <lineage>
        <taxon>unclassified sequences</taxon>
        <taxon>metagenomes</taxon>
        <taxon>ecological metagenomes</taxon>
    </lineage>
</organism>
<accession>X1DBA8</accession>
<proteinExistence type="predicted"/>
<dbReference type="EMBL" id="BART01026893">
    <property type="protein sequence ID" value="GAH02359.1"/>
    <property type="molecule type" value="Genomic_DNA"/>
</dbReference>
<gene>
    <name evidence="1" type="ORF">S01H4_47822</name>
</gene>
<feature type="non-terminal residue" evidence="1">
    <location>
        <position position="278"/>
    </location>
</feature>
<feature type="non-terminal residue" evidence="1">
    <location>
        <position position="1"/>
    </location>
</feature>
<evidence type="ECO:0000313" key="1">
    <source>
        <dbReference type="EMBL" id="GAH02359.1"/>
    </source>
</evidence>
<reference evidence="1" key="1">
    <citation type="journal article" date="2014" name="Front. Microbiol.">
        <title>High frequency of phylogenetically diverse reductive dehalogenase-homologous genes in deep subseafloor sedimentary metagenomes.</title>
        <authorList>
            <person name="Kawai M."/>
            <person name="Futagami T."/>
            <person name="Toyoda A."/>
            <person name="Takaki Y."/>
            <person name="Nishi S."/>
            <person name="Hori S."/>
            <person name="Arai W."/>
            <person name="Tsubouchi T."/>
            <person name="Morono Y."/>
            <person name="Uchiyama I."/>
            <person name="Ito T."/>
            <person name="Fujiyama A."/>
            <person name="Inagaki F."/>
            <person name="Takami H."/>
        </authorList>
    </citation>
    <scope>NUCLEOTIDE SEQUENCE</scope>
    <source>
        <strain evidence="1">Expedition CK06-06</strain>
    </source>
</reference>
<dbReference type="AlphaFoldDB" id="X1DBA8"/>
<sequence>EPISQTYALWSDNLANPVHANLVAGTIQAMVTITRTAYPDLEYLVIVGDDQIVPFWRVPDEVPLAHEGGYNPYLPTTSPVGVALGERYFLSDDYYAGFNPIPWRGRGLVFPEYGIGRLVETPQEIMTAIDAFLTSPVLSAADGLVVGYDFMTDGAQAMAEKWEAEGLAVTRLINDTWVASDLSALWLEDRHDVNAVNAHFEHWQAIPAQVAGGVVTPEDVSASELLTGTLNYSIGCHSGLSVPDEEASAHGLDFAQAILGQGGVWIANTGYGYGDADA</sequence>
<comment type="caution">
    <text evidence="1">The sequence shown here is derived from an EMBL/GenBank/DDBJ whole genome shotgun (WGS) entry which is preliminary data.</text>
</comment>
<name>X1DBA8_9ZZZZ</name>
<protein>
    <submittedName>
        <fullName evidence="1">Uncharacterized protein</fullName>
    </submittedName>
</protein>